<organism evidence="8 9">
    <name type="scientific">Bimuria novae-zelandiae CBS 107.79</name>
    <dbReference type="NCBI Taxonomy" id="1447943"/>
    <lineage>
        <taxon>Eukaryota</taxon>
        <taxon>Fungi</taxon>
        <taxon>Dikarya</taxon>
        <taxon>Ascomycota</taxon>
        <taxon>Pezizomycotina</taxon>
        <taxon>Dothideomycetes</taxon>
        <taxon>Pleosporomycetidae</taxon>
        <taxon>Pleosporales</taxon>
        <taxon>Massarineae</taxon>
        <taxon>Didymosphaeriaceae</taxon>
        <taxon>Bimuria</taxon>
    </lineage>
</organism>
<dbReference type="OrthoDB" id="3172332at2759"/>
<evidence type="ECO:0000313" key="9">
    <source>
        <dbReference type="Proteomes" id="UP000800036"/>
    </source>
</evidence>
<dbReference type="PROSITE" id="PS00463">
    <property type="entry name" value="ZN2_CY6_FUNGAL_1"/>
    <property type="match status" value="1"/>
</dbReference>
<dbReference type="GO" id="GO:0000981">
    <property type="term" value="F:DNA-binding transcription factor activity, RNA polymerase II-specific"/>
    <property type="evidence" value="ECO:0007669"/>
    <property type="project" value="InterPro"/>
</dbReference>
<dbReference type="InterPro" id="IPR021858">
    <property type="entry name" value="Fun_TF"/>
</dbReference>
<evidence type="ECO:0000313" key="8">
    <source>
        <dbReference type="EMBL" id="KAF1970038.1"/>
    </source>
</evidence>
<dbReference type="EMBL" id="ML976704">
    <property type="protein sequence ID" value="KAF1970038.1"/>
    <property type="molecule type" value="Genomic_DNA"/>
</dbReference>
<dbReference type="Pfam" id="PF00172">
    <property type="entry name" value="Zn_clus"/>
    <property type="match status" value="1"/>
</dbReference>
<name>A0A6A5UZI8_9PLEO</name>
<dbReference type="Gene3D" id="4.10.240.10">
    <property type="entry name" value="Zn(2)-C6 fungal-type DNA-binding domain"/>
    <property type="match status" value="1"/>
</dbReference>
<evidence type="ECO:0000256" key="6">
    <source>
        <dbReference type="ARBA" id="ARBA00023242"/>
    </source>
</evidence>
<dbReference type="SMART" id="SM00066">
    <property type="entry name" value="GAL4"/>
    <property type="match status" value="1"/>
</dbReference>
<keyword evidence="5" id="KW-0804">Transcription</keyword>
<evidence type="ECO:0000256" key="3">
    <source>
        <dbReference type="ARBA" id="ARBA00023015"/>
    </source>
</evidence>
<keyword evidence="6" id="KW-0539">Nucleus</keyword>
<dbReference type="InterPro" id="IPR001138">
    <property type="entry name" value="Zn2Cys6_DnaBD"/>
</dbReference>
<gene>
    <name evidence="8" type="ORF">BU23DRAFT_601205</name>
</gene>
<dbReference type="InterPro" id="IPR036864">
    <property type="entry name" value="Zn2-C6_fun-type_DNA-bd_sf"/>
</dbReference>
<keyword evidence="9" id="KW-1185">Reference proteome</keyword>
<reference evidence="8" key="1">
    <citation type="journal article" date="2020" name="Stud. Mycol.">
        <title>101 Dothideomycetes genomes: a test case for predicting lifestyles and emergence of pathogens.</title>
        <authorList>
            <person name="Haridas S."/>
            <person name="Albert R."/>
            <person name="Binder M."/>
            <person name="Bloem J."/>
            <person name="Labutti K."/>
            <person name="Salamov A."/>
            <person name="Andreopoulos B."/>
            <person name="Baker S."/>
            <person name="Barry K."/>
            <person name="Bills G."/>
            <person name="Bluhm B."/>
            <person name="Cannon C."/>
            <person name="Castanera R."/>
            <person name="Culley D."/>
            <person name="Daum C."/>
            <person name="Ezra D."/>
            <person name="Gonzalez J."/>
            <person name="Henrissat B."/>
            <person name="Kuo A."/>
            <person name="Liang C."/>
            <person name="Lipzen A."/>
            <person name="Lutzoni F."/>
            <person name="Magnuson J."/>
            <person name="Mondo S."/>
            <person name="Nolan M."/>
            <person name="Ohm R."/>
            <person name="Pangilinan J."/>
            <person name="Park H.-J."/>
            <person name="Ramirez L."/>
            <person name="Alfaro M."/>
            <person name="Sun H."/>
            <person name="Tritt A."/>
            <person name="Yoshinaga Y."/>
            <person name="Zwiers L.-H."/>
            <person name="Turgeon B."/>
            <person name="Goodwin S."/>
            <person name="Spatafora J."/>
            <person name="Crous P."/>
            <person name="Grigoriev I."/>
        </authorList>
    </citation>
    <scope>NUCLEOTIDE SEQUENCE</scope>
    <source>
        <strain evidence="8">CBS 107.79</strain>
    </source>
</reference>
<evidence type="ECO:0000256" key="2">
    <source>
        <dbReference type="ARBA" id="ARBA00022833"/>
    </source>
</evidence>
<keyword evidence="2" id="KW-0862">Zinc</keyword>
<dbReference type="SUPFAM" id="SSF57701">
    <property type="entry name" value="Zn2/Cys6 DNA-binding domain"/>
    <property type="match status" value="1"/>
</dbReference>
<keyword evidence="1" id="KW-0479">Metal-binding</keyword>
<dbReference type="GO" id="GO:0003677">
    <property type="term" value="F:DNA binding"/>
    <property type="evidence" value="ECO:0007669"/>
    <property type="project" value="UniProtKB-KW"/>
</dbReference>
<dbReference type="PROSITE" id="PS50048">
    <property type="entry name" value="ZN2_CY6_FUNGAL_2"/>
    <property type="match status" value="1"/>
</dbReference>
<sequence length="594" mass="66965">MANLSSESPLSRPRVRRRKAKTGCRTCKIRKVKCDEGWPACRVCISTGRVCDGYGIWGGGGNRYEERGNKELTAKLTEGTQSSHSAKLLVEGSVFRPIIPVSSTEEHLHFQFFKDETITRLPGVYSSKYNNVWDTLVMQACAEEPAVLHAVLAISSAHRRKLLDGVSRNKVLVQPDEEEEFLLRNYCKSIEYLQPKYHAAGEHSLRTVLITCLVFIYLELLRGNYKRAYDHLESGMKLLSSLTLETNKKRTWSRVSSSSCSRSKQHSVDGFLAEAFARLRVQIEFANQRGGTGSAILAKLPPDLPTFKFDSPYEARHYLDRVLEAVTRFSQAVHDGTHNTWPPGYWNMLETERRFMQGSLDSWLRSYDATLADGVSVGKDDIGQYELLRIYHTMAGIMAATSLSPYQCVFDQYGSEFLSIIMQSKDIASRSDSSGTRASGEAMRLESCGHAWPDVSWIPPLYYTALKCRVHHIRTQAVELMSSFWRYEIVWDLGILNMASIVAKEVIRLEESACFKVQTQESNEKATGAEVLEHCAQSVPSPLPEVQRFDTVEMVLPDDQPGFLHIVCKKTVRGQIQMVQQAYNETVGKTNGPT</sequence>
<dbReference type="GO" id="GO:0008270">
    <property type="term" value="F:zinc ion binding"/>
    <property type="evidence" value="ECO:0007669"/>
    <property type="project" value="InterPro"/>
</dbReference>
<accession>A0A6A5UZI8</accession>
<proteinExistence type="predicted"/>
<dbReference type="Pfam" id="PF11951">
    <property type="entry name" value="Fungal_trans_2"/>
    <property type="match status" value="1"/>
</dbReference>
<feature type="domain" description="Zn(2)-C6 fungal-type" evidence="7">
    <location>
        <begin position="23"/>
        <end position="51"/>
    </location>
</feature>
<evidence type="ECO:0000256" key="5">
    <source>
        <dbReference type="ARBA" id="ARBA00023163"/>
    </source>
</evidence>
<dbReference type="AlphaFoldDB" id="A0A6A5UZI8"/>
<evidence type="ECO:0000259" key="7">
    <source>
        <dbReference type="PROSITE" id="PS50048"/>
    </source>
</evidence>
<evidence type="ECO:0000256" key="4">
    <source>
        <dbReference type="ARBA" id="ARBA00023125"/>
    </source>
</evidence>
<evidence type="ECO:0000256" key="1">
    <source>
        <dbReference type="ARBA" id="ARBA00022723"/>
    </source>
</evidence>
<dbReference type="CDD" id="cd00067">
    <property type="entry name" value="GAL4"/>
    <property type="match status" value="1"/>
</dbReference>
<dbReference type="InterPro" id="IPR052360">
    <property type="entry name" value="Transcr_Regulatory_Proteins"/>
</dbReference>
<dbReference type="PANTHER" id="PTHR36206">
    <property type="entry name" value="ASPERCRYPTIN BIOSYNTHESIS CLUSTER-SPECIFIC TRANSCRIPTION REGULATOR ATNN-RELATED"/>
    <property type="match status" value="1"/>
</dbReference>
<keyword evidence="3" id="KW-0805">Transcription regulation</keyword>
<protein>
    <recommendedName>
        <fullName evidence="7">Zn(2)-C6 fungal-type domain-containing protein</fullName>
    </recommendedName>
</protein>
<keyword evidence="4" id="KW-0238">DNA-binding</keyword>
<dbReference type="Proteomes" id="UP000800036">
    <property type="component" value="Unassembled WGS sequence"/>
</dbReference>
<dbReference type="PANTHER" id="PTHR36206:SF16">
    <property type="entry name" value="TRANSCRIPTION FACTOR DOMAIN-CONTAINING PROTEIN-RELATED"/>
    <property type="match status" value="1"/>
</dbReference>